<dbReference type="STRING" id="72004.ENSBMUP00000008199"/>
<dbReference type="InterPro" id="IPR036811">
    <property type="entry name" value="Ubol_cytC_Rdtase_hinge_dom_sf"/>
</dbReference>
<name>L8I1C5_9CETA</name>
<organism evidence="2 3">
    <name type="scientific">Bos mutus</name>
    <name type="common">wild yak</name>
    <dbReference type="NCBI Taxonomy" id="72004"/>
    <lineage>
        <taxon>Eukaryota</taxon>
        <taxon>Metazoa</taxon>
        <taxon>Chordata</taxon>
        <taxon>Craniata</taxon>
        <taxon>Vertebrata</taxon>
        <taxon>Euteleostomi</taxon>
        <taxon>Mammalia</taxon>
        <taxon>Eutheria</taxon>
        <taxon>Laurasiatheria</taxon>
        <taxon>Artiodactyla</taxon>
        <taxon>Ruminantia</taxon>
        <taxon>Pecora</taxon>
        <taxon>Bovidae</taxon>
        <taxon>Bovinae</taxon>
        <taxon>Bos</taxon>
    </lineage>
</organism>
<reference evidence="2 3" key="1">
    <citation type="journal article" date="2012" name="Nat. Genet.">
        <title>The yak genome and adaptation to life at high altitude.</title>
        <authorList>
            <person name="Qiu Q."/>
            <person name="Zhang G."/>
            <person name="Ma T."/>
            <person name="Qian W."/>
            <person name="Wang J."/>
            <person name="Ye Z."/>
            <person name="Cao C."/>
            <person name="Hu Q."/>
            <person name="Kim J."/>
            <person name="Larkin D.M."/>
            <person name="Auvil L."/>
            <person name="Capitanu B."/>
            <person name="Ma J."/>
            <person name="Lewin H.A."/>
            <person name="Qian X."/>
            <person name="Lang Y."/>
            <person name="Zhou R."/>
            <person name="Wang L."/>
            <person name="Wang K."/>
            <person name="Xia J."/>
            <person name="Liao S."/>
            <person name="Pan S."/>
            <person name="Lu X."/>
            <person name="Hou H."/>
            <person name="Wang Y."/>
            <person name="Zang X."/>
            <person name="Yin Y."/>
            <person name="Ma H."/>
            <person name="Zhang J."/>
            <person name="Wang Z."/>
            <person name="Zhang Y."/>
            <person name="Zhang D."/>
            <person name="Yonezawa T."/>
            <person name="Hasegawa M."/>
            <person name="Zhong Y."/>
            <person name="Liu W."/>
            <person name="Zhang Y."/>
            <person name="Huang Z."/>
            <person name="Zhang S."/>
            <person name="Long R."/>
            <person name="Yang H."/>
            <person name="Wang J."/>
            <person name="Lenstra J.A."/>
            <person name="Cooper D.N."/>
            <person name="Wu Y."/>
            <person name="Wang J."/>
            <person name="Shi P."/>
            <person name="Wang J."/>
            <person name="Liu J."/>
        </authorList>
    </citation>
    <scope>NUCLEOTIDE SEQUENCE [LARGE SCALE GENOMIC DNA]</scope>
    <source>
        <strain evidence="3">yakQH1</strain>
    </source>
</reference>
<proteinExistence type="predicted"/>
<feature type="compositionally biased region" description="Acidic residues" evidence="1">
    <location>
        <begin position="17"/>
        <end position="27"/>
    </location>
</feature>
<evidence type="ECO:0000256" key="1">
    <source>
        <dbReference type="SAM" id="MobiDB-lite"/>
    </source>
</evidence>
<feature type="region of interest" description="Disordered" evidence="1">
    <location>
        <begin position="1"/>
        <end position="30"/>
    </location>
</feature>
<sequence length="89" mass="10469">MGLEDKQRMLTGSGDPKEEEEEEEELVDPLTTVREQCEQLEKCVKARERLPRCIMRMITSIFVNMMRGRTEMYKSSITAKQLINSECFY</sequence>
<gene>
    <name evidence="2" type="ORF">M91_18498</name>
</gene>
<evidence type="ECO:0000313" key="2">
    <source>
        <dbReference type="EMBL" id="ELR49906.1"/>
    </source>
</evidence>
<accession>L8I1C5</accession>
<dbReference type="SUPFAM" id="SSF81531">
    <property type="entry name" value="Non-heme 11 kDa protein of cytochrome bc1 complex (Ubiquinol-cytochrome c reductase)"/>
    <property type="match status" value="1"/>
</dbReference>
<dbReference type="Gene3D" id="1.10.287.20">
    <property type="entry name" value="Ubiquinol-cytochrome C reductase hinge domain"/>
    <property type="match status" value="1"/>
</dbReference>
<dbReference type="Proteomes" id="UP000011080">
    <property type="component" value="Unassembled WGS sequence"/>
</dbReference>
<dbReference type="EMBL" id="JH882328">
    <property type="protein sequence ID" value="ELR49906.1"/>
    <property type="molecule type" value="Genomic_DNA"/>
</dbReference>
<evidence type="ECO:0000313" key="3">
    <source>
        <dbReference type="Proteomes" id="UP000011080"/>
    </source>
</evidence>
<protein>
    <submittedName>
        <fullName evidence="2">Cytochrome b-c1 complex subunit 6, mitochondrial</fullName>
    </submittedName>
</protein>
<dbReference type="AlphaFoldDB" id="L8I1C5"/>